<evidence type="ECO:0000256" key="6">
    <source>
        <dbReference type="RuleBase" id="RU000489"/>
    </source>
</evidence>
<evidence type="ECO:0000256" key="4">
    <source>
        <dbReference type="ARBA" id="ARBA00023277"/>
    </source>
</evidence>
<comment type="similarity">
    <text evidence="1">Belongs to the glycosyl hydrolase 18 family. Chitinase class II subfamily.</text>
</comment>
<sequence length="930" mass="99210">MSWSLLPVQQVTATTVEVIDCNYPDWDATIAYPSPNTKVVYDGKLWRNKWYANIGEEPGANTWGAWEELGTCDDGNLAPEVSFISPANNATFELETTSSITINVAASDADGTVSSVSIEVDGQSFSGTSATWTPTAAGDYTISATATDDQGKSTTASIAITVTSTAPVAPVVSIDSPVDGETIRMESLSAVTINISASDEDGMISSTSIEVDGQSFNGTTASWVPSAFGTYTIVANATDSDGLTATSSVSVTIAEQNNGLCNYLPYEGYPTVYQTGDIVEYNGDTYEAQVDNLYNIEPGTADHWWKPLGPCVDTNNAPEITVADQESIGLIAVSLNAAVVDADGTVDAVSFEVDGTTLSGVATGDNYAASWTPASYGAFTVTVTATDEDNASSTATYTLTVSEPEGPQAPVITAISPANGSNIKQSSLAPVAITVSASDIDGTIVSTSITVDGQTFNQASASWTPSTFGAYSIVVTVTDNDGLSTTETVSVTVTENTAFTDKVLVGYWHNWNNASAPYIRLRDINPAYNVVCIAFAEPKVRDVDNTMIFDPMDLDAFQYQPTDKSRQEFKEDVAYLQSQGKKVLISLGGANGVVHLDNDTEKQKFTASMIDLIETYGFDGVDIDLEGSSLTLDAGDDDFKNPKTPRIVNFIDGIRGILDHFNGSLILTAAPETAYVQGGAISYGGSWGGYLPILYAFHQDFNYVHVQLYNTGSLLALDGQAYSQASPDFIVAMTEMTLQGFESKSVAGFFPAFRDDQIALGLPSTPPAAPAGGYVTPAEVHKALDYLTKGISFGGDYVMVNPNGYPNLRGMMTWSINWDKTVNYEYANSYTSYFGGASARFAELEVAKAEGVKVYPNPFSNYINIELPSTATKGVFAIYDINGKQVYCGGMEKVNAKLRGSINTENLESGLYFLSIQTSEEVVTKRLLKQ</sequence>
<dbReference type="Gene3D" id="2.10.10.20">
    <property type="entry name" value="Carbohydrate-binding module superfamily 5/12"/>
    <property type="match status" value="2"/>
</dbReference>
<dbReference type="SUPFAM" id="SSF51445">
    <property type="entry name" value="(Trans)glycosidases"/>
    <property type="match status" value="1"/>
</dbReference>
<dbReference type="CDD" id="cd02871">
    <property type="entry name" value="GH18_chitinase_D-like"/>
    <property type="match status" value="1"/>
</dbReference>
<dbReference type="PANTHER" id="PTHR45708">
    <property type="entry name" value="ENDOCHITINASE"/>
    <property type="match status" value="1"/>
</dbReference>
<dbReference type="CDD" id="cd12215">
    <property type="entry name" value="ChiC_BD"/>
    <property type="match status" value="2"/>
</dbReference>
<dbReference type="InterPro" id="IPR036573">
    <property type="entry name" value="CBM_sf_5/12"/>
</dbReference>
<keyword evidence="10" id="KW-1185">Reference proteome</keyword>
<dbReference type="SUPFAM" id="SSF51055">
    <property type="entry name" value="Carbohydrate binding domain"/>
    <property type="match status" value="1"/>
</dbReference>
<dbReference type="InterPro" id="IPR022409">
    <property type="entry name" value="PKD/Chitinase_dom"/>
</dbReference>
<dbReference type="Pfam" id="PF00704">
    <property type="entry name" value="Glyco_hydro_18"/>
    <property type="match status" value="1"/>
</dbReference>
<dbReference type="InterPro" id="IPR002126">
    <property type="entry name" value="Cadherin-like_dom"/>
</dbReference>
<reference evidence="10" key="1">
    <citation type="journal article" date="2019" name="Int. J. Syst. Evol. Microbiol.">
        <title>The Global Catalogue of Microorganisms (GCM) 10K type strain sequencing project: providing services to taxonomists for standard genome sequencing and annotation.</title>
        <authorList>
            <consortium name="The Broad Institute Genomics Platform"/>
            <consortium name="The Broad Institute Genome Sequencing Center for Infectious Disease"/>
            <person name="Wu L."/>
            <person name="Ma J."/>
        </authorList>
    </citation>
    <scope>NUCLEOTIDE SEQUENCE [LARGE SCALE GENOMIC DNA]</scope>
    <source>
        <strain evidence="10">JCM 18326</strain>
    </source>
</reference>
<dbReference type="SMART" id="SM00495">
    <property type="entry name" value="ChtBD3"/>
    <property type="match status" value="2"/>
</dbReference>
<feature type="domain" description="GH18" evidence="8">
    <location>
        <begin position="502"/>
        <end position="837"/>
    </location>
</feature>
<dbReference type="NCBIfam" id="TIGR04183">
    <property type="entry name" value="Por_Secre_tail"/>
    <property type="match status" value="1"/>
</dbReference>
<dbReference type="InterPro" id="IPR003610">
    <property type="entry name" value="CBM5/12"/>
</dbReference>
<evidence type="ECO:0000259" key="7">
    <source>
        <dbReference type="PROSITE" id="PS50268"/>
    </source>
</evidence>
<dbReference type="Pfam" id="PF18962">
    <property type="entry name" value="Por_Secre_tail"/>
    <property type="match status" value="1"/>
</dbReference>
<evidence type="ECO:0000256" key="1">
    <source>
        <dbReference type="ARBA" id="ARBA00009121"/>
    </source>
</evidence>
<evidence type="ECO:0000313" key="9">
    <source>
        <dbReference type="EMBL" id="GAA4845757.1"/>
    </source>
</evidence>
<feature type="domain" description="Cadherin" evidence="7">
    <location>
        <begin position="377"/>
        <end position="519"/>
    </location>
</feature>
<dbReference type="Gene3D" id="2.60.40.10">
    <property type="entry name" value="Immunoglobulins"/>
    <property type="match status" value="4"/>
</dbReference>
<dbReference type="InterPro" id="IPR017853">
    <property type="entry name" value="GH"/>
</dbReference>
<dbReference type="InterPro" id="IPR050542">
    <property type="entry name" value="Glycosyl_Hydrlase18_Chitinase"/>
</dbReference>
<evidence type="ECO:0000256" key="3">
    <source>
        <dbReference type="ARBA" id="ARBA00022801"/>
    </source>
</evidence>
<gene>
    <name evidence="9" type="ORF">GCM10023331_33170</name>
</gene>
<proteinExistence type="inferred from homology"/>
<dbReference type="SMART" id="SM00636">
    <property type="entry name" value="Glyco_18"/>
    <property type="match status" value="1"/>
</dbReference>
<dbReference type="PANTHER" id="PTHR45708:SF49">
    <property type="entry name" value="ENDOCHITINASE"/>
    <property type="match status" value="1"/>
</dbReference>
<keyword evidence="4" id="KW-0119">Carbohydrate metabolism</keyword>
<protein>
    <recommendedName>
        <fullName evidence="2">chitinase</fullName>
        <ecNumber evidence="2">3.2.1.14</ecNumber>
    </recommendedName>
</protein>
<dbReference type="InterPro" id="IPR001223">
    <property type="entry name" value="Glyco_hydro18_cat"/>
</dbReference>
<dbReference type="InterPro" id="IPR035986">
    <property type="entry name" value="PKD_dom_sf"/>
</dbReference>
<evidence type="ECO:0000256" key="5">
    <source>
        <dbReference type="ARBA" id="ARBA00023295"/>
    </source>
</evidence>
<name>A0ABP9DMY5_9BACT</name>
<dbReference type="SMART" id="SM00089">
    <property type="entry name" value="PKD"/>
    <property type="match status" value="4"/>
</dbReference>
<dbReference type="InterPro" id="IPR026444">
    <property type="entry name" value="Secre_tail"/>
</dbReference>
<evidence type="ECO:0000313" key="10">
    <source>
        <dbReference type="Proteomes" id="UP001500298"/>
    </source>
</evidence>
<evidence type="ECO:0000256" key="2">
    <source>
        <dbReference type="ARBA" id="ARBA00012729"/>
    </source>
</evidence>
<dbReference type="PROSITE" id="PS01095">
    <property type="entry name" value="GH18_1"/>
    <property type="match status" value="1"/>
</dbReference>
<dbReference type="InterPro" id="IPR001579">
    <property type="entry name" value="Glyco_hydro_18_chit_AS"/>
</dbReference>
<organism evidence="9 10">
    <name type="scientific">Algivirga pacifica</name>
    <dbReference type="NCBI Taxonomy" id="1162670"/>
    <lineage>
        <taxon>Bacteria</taxon>
        <taxon>Pseudomonadati</taxon>
        <taxon>Bacteroidota</taxon>
        <taxon>Cytophagia</taxon>
        <taxon>Cytophagales</taxon>
        <taxon>Flammeovirgaceae</taxon>
        <taxon>Algivirga</taxon>
    </lineage>
</organism>
<dbReference type="PROSITE" id="PS50268">
    <property type="entry name" value="CADHERIN_2"/>
    <property type="match status" value="1"/>
</dbReference>
<comment type="caution">
    <text evidence="9">The sequence shown here is derived from an EMBL/GenBank/DDBJ whole genome shotgun (WGS) entry which is preliminary data.</text>
</comment>
<dbReference type="Gene3D" id="3.20.20.80">
    <property type="entry name" value="Glycosidases"/>
    <property type="match status" value="1"/>
</dbReference>
<dbReference type="CDD" id="cd00146">
    <property type="entry name" value="PKD"/>
    <property type="match status" value="2"/>
</dbReference>
<dbReference type="SUPFAM" id="SSF49299">
    <property type="entry name" value="PKD domain"/>
    <property type="match status" value="3"/>
</dbReference>
<dbReference type="EMBL" id="BAABJX010000052">
    <property type="protein sequence ID" value="GAA4845757.1"/>
    <property type="molecule type" value="Genomic_DNA"/>
</dbReference>
<dbReference type="InterPro" id="IPR011583">
    <property type="entry name" value="Chitinase_II/V-like_cat"/>
</dbReference>
<keyword evidence="5 6" id="KW-0326">Glycosidase</keyword>
<dbReference type="EC" id="3.2.1.14" evidence="2"/>
<dbReference type="Proteomes" id="UP001500298">
    <property type="component" value="Unassembled WGS sequence"/>
</dbReference>
<dbReference type="PROSITE" id="PS51910">
    <property type="entry name" value="GH18_2"/>
    <property type="match status" value="1"/>
</dbReference>
<evidence type="ECO:0000259" key="8">
    <source>
        <dbReference type="PROSITE" id="PS51910"/>
    </source>
</evidence>
<keyword evidence="3 6" id="KW-0378">Hydrolase</keyword>
<dbReference type="InterPro" id="IPR013783">
    <property type="entry name" value="Ig-like_fold"/>
</dbReference>
<accession>A0ABP9DMY5</accession>
<dbReference type="Pfam" id="PF17957">
    <property type="entry name" value="Big_7"/>
    <property type="match status" value="2"/>
</dbReference>